<name>A0ACB8THL6_9AGAM</name>
<keyword evidence="2" id="KW-1185">Reference proteome</keyword>
<accession>A0ACB8THL6</accession>
<sequence>MPLDLPAFVPPLSPTFSERLRREHIGREYTGEWYADEQQQFYTVNVPPMTFPMVHPAEHCVPFIVNIEVHVHPGCHVATHSPLPGGPVKTTHESWIGGPPKEPADPHRSPLRYQQELEERQAMALDTGSHRAWTVGASSSIHWDSDDSQAGRFQCNSRSASGTSSPRTIRSSYSSRSSHSRGVSSRHSPLSKRSRRSSDDESLILDSADPFKHSLKRRRLSGDHDVGRRR</sequence>
<gene>
    <name evidence="1" type="ORF">BV25DRAFT_1911794</name>
</gene>
<proteinExistence type="predicted"/>
<organism evidence="1 2">
    <name type="scientific">Artomyces pyxidatus</name>
    <dbReference type="NCBI Taxonomy" id="48021"/>
    <lineage>
        <taxon>Eukaryota</taxon>
        <taxon>Fungi</taxon>
        <taxon>Dikarya</taxon>
        <taxon>Basidiomycota</taxon>
        <taxon>Agaricomycotina</taxon>
        <taxon>Agaricomycetes</taxon>
        <taxon>Russulales</taxon>
        <taxon>Auriscalpiaceae</taxon>
        <taxon>Artomyces</taxon>
    </lineage>
</organism>
<dbReference type="EMBL" id="MU277189">
    <property type="protein sequence ID" value="KAI0067931.1"/>
    <property type="molecule type" value="Genomic_DNA"/>
</dbReference>
<dbReference type="Proteomes" id="UP000814140">
    <property type="component" value="Unassembled WGS sequence"/>
</dbReference>
<reference evidence="1" key="1">
    <citation type="submission" date="2021-03" db="EMBL/GenBank/DDBJ databases">
        <authorList>
            <consortium name="DOE Joint Genome Institute"/>
            <person name="Ahrendt S."/>
            <person name="Looney B.P."/>
            <person name="Miyauchi S."/>
            <person name="Morin E."/>
            <person name="Drula E."/>
            <person name="Courty P.E."/>
            <person name="Chicoki N."/>
            <person name="Fauchery L."/>
            <person name="Kohler A."/>
            <person name="Kuo A."/>
            <person name="Labutti K."/>
            <person name="Pangilinan J."/>
            <person name="Lipzen A."/>
            <person name="Riley R."/>
            <person name="Andreopoulos W."/>
            <person name="He G."/>
            <person name="Johnson J."/>
            <person name="Barry K.W."/>
            <person name="Grigoriev I.V."/>
            <person name="Nagy L."/>
            <person name="Hibbett D."/>
            <person name="Henrissat B."/>
            <person name="Matheny P.B."/>
            <person name="Labbe J."/>
            <person name="Martin F."/>
        </authorList>
    </citation>
    <scope>NUCLEOTIDE SEQUENCE</scope>
    <source>
        <strain evidence="1">HHB10654</strain>
    </source>
</reference>
<reference evidence="1" key="2">
    <citation type="journal article" date="2022" name="New Phytol.">
        <title>Evolutionary transition to the ectomycorrhizal habit in the genomes of a hyperdiverse lineage of mushroom-forming fungi.</title>
        <authorList>
            <person name="Looney B."/>
            <person name="Miyauchi S."/>
            <person name="Morin E."/>
            <person name="Drula E."/>
            <person name="Courty P.E."/>
            <person name="Kohler A."/>
            <person name="Kuo A."/>
            <person name="LaButti K."/>
            <person name="Pangilinan J."/>
            <person name="Lipzen A."/>
            <person name="Riley R."/>
            <person name="Andreopoulos W."/>
            <person name="He G."/>
            <person name="Johnson J."/>
            <person name="Nolan M."/>
            <person name="Tritt A."/>
            <person name="Barry K.W."/>
            <person name="Grigoriev I.V."/>
            <person name="Nagy L.G."/>
            <person name="Hibbett D."/>
            <person name="Henrissat B."/>
            <person name="Matheny P.B."/>
            <person name="Labbe J."/>
            <person name="Martin F.M."/>
        </authorList>
    </citation>
    <scope>NUCLEOTIDE SEQUENCE</scope>
    <source>
        <strain evidence="1">HHB10654</strain>
    </source>
</reference>
<protein>
    <submittedName>
        <fullName evidence="1">Uncharacterized protein</fullName>
    </submittedName>
</protein>
<comment type="caution">
    <text evidence="1">The sequence shown here is derived from an EMBL/GenBank/DDBJ whole genome shotgun (WGS) entry which is preliminary data.</text>
</comment>
<evidence type="ECO:0000313" key="2">
    <source>
        <dbReference type="Proteomes" id="UP000814140"/>
    </source>
</evidence>
<evidence type="ECO:0000313" key="1">
    <source>
        <dbReference type="EMBL" id="KAI0067931.1"/>
    </source>
</evidence>